<dbReference type="Gene3D" id="1.20.120.740">
    <property type="entry name" value="YgfB uncharacterised protein family UPF0149, PF03695"/>
    <property type="match status" value="1"/>
</dbReference>
<feature type="region of interest" description="Disordered" evidence="1">
    <location>
        <begin position="230"/>
        <end position="251"/>
    </location>
</feature>
<evidence type="ECO:0000313" key="3">
    <source>
        <dbReference type="Proteomes" id="UP001228044"/>
    </source>
</evidence>
<dbReference type="RefSeq" id="WP_290357649.1">
    <property type="nucleotide sequence ID" value="NZ_JAUHHC010000001.1"/>
</dbReference>
<dbReference type="NCBIfam" id="TIGR02292">
    <property type="entry name" value="ygfB_yecA"/>
    <property type="match status" value="1"/>
</dbReference>
<accession>A0ABT8DLR9</accession>
<feature type="compositionally biased region" description="Polar residues" evidence="1">
    <location>
        <begin position="18"/>
        <end position="31"/>
    </location>
</feature>
<keyword evidence="3" id="KW-1185">Reference proteome</keyword>
<dbReference type="EMBL" id="JAUHHC010000001">
    <property type="protein sequence ID" value="MDN3919345.1"/>
    <property type="molecule type" value="Genomic_DNA"/>
</dbReference>
<name>A0ABT8DLR9_9BURK</name>
<dbReference type="SUPFAM" id="SSF101327">
    <property type="entry name" value="YgfB-like"/>
    <property type="match status" value="1"/>
</dbReference>
<evidence type="ECO:0000256" key="1">
    <source>
        <dbReference type="SAM" id="MobiDB-lite"/>
    </source>
</evidence>
<organism evidence="2 3">
    <name type="scientific">Roseateles violae</name>
    <dbReference type="NCBI Taxonomy" id="3058042"/>
    <lineage>
        <taxon>Bacteria</taxon>
        <taxon>Pseudomonadati</taxon>
        <taxon>Pseudomonadota</taxon>
        <taxon>Betaproteobacteria</taxon>
        <taxon>Burkholderiales</taxon>
        <taxon>Sphaerotilaceae</taxon>
        <taxon>Roseateles</taxon>
    </lineage>
</organism>
<gene>
    <name evidence="2" type="ORF">QWJ38_03520</name>
</gene>
<feature type="compositionally biased region" description="Low complexity" evidence="1">
    <location>
        <begin position="230"/>
        <end position="241"/>
    </location>
</feature>
<dbReference type="InterPro" id="IPR036255">
    <property type="entry name" value="YgfB-like_sf"/>
</dbReference>
<comment type="caution">
    <text evidence="2">The sequence shown here is derived from an EMBL/GenBank/DDBJ whole genome shotgun (WGS) entry which is preliminary data.</text>
</comment>
<dbReference type="InterPro" id="IPR011978">
    <property type="entry name" value="YgfB-like"/>
</dbReference>
<dbReference type="Pfam" id="PF03695">
    <property type="entry name" value="UPF0149"/>
    <property type="match status" value="1"/>
</dbReference>
<evidence type="ECO:0000313" key="2">
    <source>
        <dbReference type="EMBL" id="MDN3919345.1"/>
    </source>
</evidence>
<reference evidence="2 3" key="1">
    <citation type="submission" date="2023-06" db="EMBL/GenBank/DDBJ databases">
        <title>Pelomonas sp. PFR6 16S ribosomal RNA gene Genome sequencing and assembly.</title>
        <authorList>
            <person name="Woo H."/>
        </authorList>
    </citation>
    <scope>NUCLEOTIDE SEQUENCE [LARGE SCALE GENOMIC DNA]</scope>
    <source>
        <strain evidence="2 3">PFR6</strain>
    </source>
</reference>
<proteinExistence type="predicted"/>
<protein>
    <submittedName>
        <fullName evidence="2">YecA family protein</fullName>
    </submittedName>
</protein>
<sequence length="251" mass="27844">MSHDPRRSPAKKHPARSGPSSARTTRPTAASQPKPQPQPKPAEPLNEQELGELEALLDALPAPLEPLDLSMLDGYLVGVLLQPKQVPAFRWTPHVLDAEEGRSPPEGFDTRPLLALVKRRYSELNQAIVERQWFDPLVFELDDADSPSEVVLPWVAGFALAAELFPELMQQKAAELLEPLASLYMHLDPDDLEDADELLEEIETLEPPADVAEAVESLVRSTLLLADITRPQPARHAAPPARRGPPQRKRY</sequence>
<feature type="region of interest" description="Disordered" evidence="1">
    <location>
        <begin position="1"/>
        <end position="49"/>
    </location>
</feature>
<dbReference type="Proteomes" id="UP001228044">
    <property type="component" value="Unassembled WGS sequence"/>
</dbReference>